<dbReference type="Proteomes" id="UP000567186">
    <property type="component" value="Unassembled WGS sequence"/>
</dbReference>
<evidence type="ECO:0000259" key="4">
    <source>
        <dbReference type="PROSITE" id="PS50043"/>
    </source>
</evidence>
<dbReference type="AlphaFoldDB" id="A0A7Y0RBD1"/>
<dbReference type="GO" id="GO:0003677">
    <property type="term" value="F:DNA binding"/>
    <property type="evidence" value="ECO:0007669"/>
    <property type="project" value="UniProtKB-KW"/>
</dbReference>
<dbReference type="EMBL" id="JABCKY010000001">
    <property type="protein sequence ID" value="NMT63110.1"/>
    <property type="molecule type" value="Genomic_DNA"/>
</dbReference>
<keyword evidence="7" id="KW-1185">Reference proteome</keyword>
<organism evidence="6 7">
    <name type="scientific">Marinobacter orientalis</name>
    <dbReference type="NCBI Taxonomy" id="1928859"/>
    <lineage>
        <taxon>Bacteria</taxon>
        <taxon>Pseudomonadati</taxon>
        <taxon>Pseudomonadota</taxon>
        <taxon>Gammaproteobacteria</taxon>
        <taxon>Pseudomonadales</taxon>
        <taxon>Marinobacteraceae</taxon>
        <taxon>Marinobacter</taxon>
    </lineage>
</organism>
<dbReference type="GO" id="GO:0000160">
    <property type="term" value="P:phosphorelay signal transduction system"/>
    <property type="evidence" value="ECO:0007669"/>
    <property type="project" value="InterPro"/>
</dbReference>
<dbReference type="GO" id="GO:0006355">
    <property type="term" value="P:regulation of DNA-templated transcription"/>
    <property type="evidence" value="ECO:0007669"/>
    <property type="project" value="InterPro"/>
</dbReference>
<proteinExistence type="predicted"/>
<dbReference type="InterPro" id="IPR058245">
    <property type="entry name" value="NreC/VraR/RcsB-like_REC"/>
</dbReference>
<dbReference type="PROSITE" id="PS50043">
    <property type="entry name" value="HTH_LUXR_2"/>
    <property type="match status" value="1"/>
</dbReference>
<dbReference type="RefSeq" id="WP_135954449.1">
    <property type="nucleotide sequence ID" value="NZ_JABCKY010000001.1"/>
</dbReference>
<accession>A0A7Y0RBD1</accession>
<dbReference type="PANTHER" id="PTHR45566:SF1">
    <property type="entry name" value="HTH-TYPE TRANSCRIPTIONAL REGULATOR YHJB-RELATED"/>
    <property type="match status" value="1"/>
</dbReference>
<dbReference type="SMART" id="SM00448">
    <property type="entry name" value="REC"/>
    <property type="match status" value="1"/>
</dbReference>
<feature type="domain" description="Response regulatory" evidence="5">
    <location>
        <begin position="2"/>
        <end position="118"/>
    </location>
</feature>
<dbReference type="CDD" id="cd06170">
    <property type="entry name" value="LuxR_C_like"/>
    <property type="match status" value="1"/>
</dbReference>
<dbReference type="InterPro" id="IPR011006">
    <property type="entry name" value="CheY-like_superfamily"/>
</dbReference>
<feature type="domain" description="HTH luxR-type" evidence="4">
    <location>
        <begin position="139"/>
        <end position="204"/>
    </location>
</feature>
<evidence type="ECO:0000256" key="2">
    <source>
        <dbReference type="ARBA" id="ARBA00023125"/>
    </source>
</evidence>
<evidence type="ECO:0000256" key="1">
    <source>
        <dbReference type="ARBA" id="ARBA00022553"/>
    </source>
</evidence>
<dbReference type="InterPro" id="IPR001789">
    <property type="entry name" value="Sig_transdc_resp-reg_receiver"/>
</dbReference>
<keyword evidence="1 3" id="KW-0597">Phosphoprotein</keyword>
<gene>
    <name evidence="6" type="ORF">HIU99_05795</name>
</gene>
<evidence type="ECO:0000259" key="5">
    <source>
        <dbReference type="PROSITE" id="PS50110"/>
    </source>
</evidence>
<dbReference type="SUPFAM" id="SSF46894">
    <property type="entry name" value="C-terminal effector domain of the bipartite response regulators"/>
    <property type="match status" value="1"/>
</dbReference>
<comment type="caution">
    <text evidence="6">The sequence shown here is derived from an EMBL/GenBank/DDBJ whole genome shotgun (WGS) entry which is preliminary data.</text>
</comment>
<dbReference type="SUPFAM" id="SSF52172">
    <property type="entry name" value="CheY-like"/>
    <property type="match status" value="1"/>
</dbReference>
<dbReference type="Pfam" id="PF00196">
    <property type="entry name" value="GerE"/>
    <property type="match status" value="1"/>
</dbReference>
<dbReference type="InterPro" id="IPR016032">
    <property type="entry name" value="Sig_transdc_resp-reg_C-effctor"/>
</dbReference>
<dbReference type="OrthoDB" id="9814495at2"/>
<evidence type="ECO:0000256" key="3">
    <source>
        <dbReference type="PROSITE-ProRule" id="PRU00169"/>
    </source>
</evidence>
<dbReference type="CDD" id="cd17535">
    <property type="entry name" value="REC_NarL-like"/>
    <property type="match status" value="1"/>
</dbReference>
<protein>
    <submittedName>
        <fullName evidence="6">Response regulator transcription factor</fullName>
    </submittedName>
</protein>
<reference evidence="6 7" key="1">
    <citation type="submission" date="2020-04" db="EMBL/GenBank/DDBJ databases">
        <title>Marinobacter oceani sp. nov., isolated from marine solar saltern.</title>
        <authorList>
            <person name="Chen X.-Y."/>
        </authorList>
    </citation>
    <scope>NUCLEOTIDE SEQUENCE [LARGE SCALE GENOMIC DNA]</scope>
    <source>
        <strain evidence="6 7">W62</strain>
    </source>
</reference>
<dbReference type="Pfam" id="PF00072">
    <property type="entry name" value="Response_reg"/>
    <property type="match status" value="1"/>
</dbReference>
<dbReference type="Gene3D" id="3.40.50.2300">
    <property type="match status" value="1"/>
</dbReference>
<dbReference type="InterPro" id="IPR000792">
    <property type="entry name" value="Tscrpt_reg_LuxR_C"/>
</dbReference>
<sequence length="207" mass="22944">MKLLIVDDHKLFIDGMRHLLNHLGGANTIEDCTRAEDAILRLEKDDFDLVLIDLAMPGMDGLAILQRLWETGSVTPVVVVSAEEDIARIDNALALGALGYIPKEQSAIEMLDALHQVLSGEIYIPVKIRERLRGFHARRHPEDGTLTRRQSDVLELVAKGYSNKQIASALFLAEHTVKVHIACIIKALNASNRTECVHKARSLGLLD</sequence>
<dbReference type="InterPro" id="IPR051015">
    <property type="entry name" value="EvgA-like"/>
</dbReference>
<keyword evidence="2" id="KW-0238">DNA-binding</keyword>
<dbReference type="PANTHER" id="PTHR45566">
    <property type="entry name" value="HTH-TYPE TRANSCRIPTIONAL REGULATOR YHJB-RELATED"/>
    <property type="match status" value="1"/>
</dbReference>
<dbReference type="PRINTS" id="PR00038">
    <property type="entry name" value="HTHLUXR"/>
</dbReference>
<name>A0A7Y0RBD1_9GAMM</name>
<feature type="modified residue" description="4-aspartylphosphate" evidence="3">
    <location>
        <position position="53"/>
    </location>
</feature>
<dbReference type="SMART" id="SM00421">
    <property type="entry name" value="HTH_LUXR"/>
    <property type="match status" value="1"/>
</dbReference>
<evidence type="ECO:0000313" key="6">
    <source>
        <dbReference type="EMBL" id="NMT63110.1"/>
    </source>
</evidence>
<dbReference type="PROSITE" id="PS50110">
    <property type="entry name" value="RESPONSE_REGULATORY"/>
    <property type="match status" value="1"/>
</dbReference>
<evidence type="ECO:0000313" key="7">
    <source>
        <dbReference type="Proteomes" id="UP000567186"/>
    </source>
</evidence>